<evidence type="ECO:0000256" key="1">
    <source>
        <dbReference type="ARBA" id="ARBA00022553"/>
    </source>
</evidence>
<dbReference type="RefSeq" id="WP_160485453.1">
    <property type="nucleotide sequence ID" value="NZ_WUBR01000002.1"/>
</dbReference>
<dbReference type="Proteomes" id="UP000461409">
    <property type="component" value="Unassembled WGS sequence"/>
</dbReference>
<keyword evidence="1 2" id="KW-0597">Phosphoprotein</keyword>
<accession>A0A844XCS0</accession>
<dbReference type="SMART" id="SM00448">
    <property type="entry name" value="REC"/>
    <property type="match status" value="1"/>
</dbReference>
<dbReference type="EMBL" id="WUBR01000002">
    <property type="protein sequence ID" value="MWV27776.1"/>
    <property type="molecule type" value="Genomic_DNA"/>
</dbReference>
<evidence type="ECO:0000259" key="3">
    <source>
        <dbReference type="PROSITE" id="PS50110"/>
    </source>
</evidence>
<keyword evidence="5" id="KW-1185">Reference proteome</keyword>
<reference evidence="4 5" key="2">
    <citation type="submission" date="2020-02" db="EMBL/GenBank/DDBJ databases">
        <title>Erythrobacter dongmakensis sp. nov., isolated from a tidal mudflat.</title>
        <authorList>
            <person name="Kim I.S."/>
        </authorList>
    </citation>
    <scope>NUCLEOTIDE SEQUENCE [LARGE SCALE GENOMIC DNA]</scope>
    <source>
        <strain evidence="4 5">GH3-10</strain>
    </source>
</reference>
<evidence type="ECO:0000256" key="2">
    <source>
        <dbReference type="PROSITE-ProRule" id="PRU00169"/>
    </source>
</evidence>
<dbReference type="PROSITE" id="PS50110">
    <property type="entry name" value="RESPONSE_REGULATORY"/>
    <property type="match status" value="1"/>
</dbReference>
<dbReference type="CDD" id="cd17574">
    <property type="entry name" value="REC_OmpR"/>
    <property type="match status" value="1"/>
</dbReference>
<feature type="domain" description="Response regulatory" evidence="3">
    <location>
        <begin position="3"/>
        <end position="119"/>
    </location>
</feature>
<evidence type="ECO:0000313" key="5">
    <source>
        <dbReference type="Proteomes" id="UP000461409"/>
    </source>
</evidence>
<name>A0A844XCS0_9SPHN</name>
<dbReference type="PANTHER" id="PTHR44591:SF23">
    <property type="entry name" value="CHEY SUBFAMILY"/>
    <property type="match status" value="1"/>
</dbReference>
<organism evidence="4 5">
    <name type="scientific">Aurantiacibacter rhizosphaerae</name>
    <dbReference type="NCBI Taxonomy" id="2691582"/>
    <lineage>
        <taxon>Bacteria</taxon>
        <taxon>Pseudomonadati</taxon>
        <taxon>Pseudomonadota</taxon>
        <taxon>Alphaproteobacteria</taxon>
        <taxon>Sphingomonadales</taxon>
        <taxon>Erythrobacteraceae</taxon>
        <taxon>Aurantiacibacter</taxon>
    </lineage>
</organism>
<dbReference type="AlphaFoldDB" id="A0A844XCS0"/>
<dbReference type="Gene3D" id="3.40.50.2300">
    <property type="match status" value="1"/>
</dbReference>
<dbReference type="GO" id="GO:0000160">
    <property type="term" value="P:phosphorelay signal transduction system"/>
    <property type="evidence" value="ECO:0007669"/>
    <property type="project" value="InterPro"/>
</dbReference>
<comment type="caution">
    <text evidence="4">The sequence shown here is derived from an EMBL/GenBank/DDBJ whole genome shotgun (WGS) entry which is preliminary data.</text>
</comment>
<dbReference type="SUPFAM" id="SSF52172">
    <property type="entry name" value="CheY-like"/>
    <property type="match status" value="1"/>
</dbReference>
<gene>
    <name evidence="4" type="ORF">GRF63_07640</name>
</gene>
<reference evidence="4 5" key="1">
    <citation type="submission" date="2019-12" db="EMBL/GenBank/DDBJ databases">
        <authorList>
            <person name="Lee S.D."/>
        </authorList>
    </citation>
    <scope>NUCLEOTIDE SEQUENCE [LARGE SCALE GENOMIC DNA]</scope>
    <source>
        <strain evidence="4 5">GH3-10</strain>
    </source>
</reference>
<protein>
    <submittedName>
        <fullName evidence="4">Response regulator</fullName>
    </submittedName>
</protein>
<dbReference type="PANTHER" id="PTHR44591">
    <property type="entry name" value="STRESS RESPONSE REGULATOR PROTEIN 1"/>
    <property type="match status" value="1"/>
</dbReference>
<dbReference type="InterPro" id="IPR001789">
    <property type="entry name" value="Sig_transdc_resp-reg_receiver"/>
</dbReference>
<feature type="modified residue" description="4-aspartylphosphate" evidence="2">
    <location>
        <position position="52"/>
    </location>
</feature>
<proteinExistence type="predicted"/>
<dbReference type="InterPro" id="IPR011006">
    <property type="entry name" value="CheY-like_superfamily"/>
</dbReference>
<dbReference type="Pfam" id="PF00072">
    <property type="entry name" value="Response_reg"/>
    <property type="match status" value="1"/>
</dbReference>
<sequence length="135" mass="14938">MARIIVVDDHEIVGAILSETLIDAGHSVGWLSDGEQALAAMKRRPPHLAILDQNMPNISGRDVLRAMRSDANLVMTPVMMLTAISGEEDERISYYEGADCYMTKPFDPQEVLFWAEELIAKKITRTSPLGCATHP</sequence>
<dbReference type="InterPro" id="IPR050595">
    <property type="entry name" value="Bact_response_regulator"/>
</dbReference>
<evidence type="ECO:0000313" key="4">
    <source>
        <dbReference type="EMBL" id="MWV27776.1"/>
    </source>
</evidence>